<dbReference type="InterPro" id="IPR006938">
    <property type="entry name" value="DUF624"/>
</dbReference>
<dbReference type="RefSeq" id="WP_264850147.1">
    <property type="nucleotide sequence ID" value="NZ_BRXR01000001.1"/>
</dbReference>
<gene>
    <name evidence="2" type="ORF">bsdE14_22800</name>
</gene>
<evidence type="ECO:0008006" key="4">
    <source>
        <dbReference type="Google" id="ProtNLM"/>
    </source>
</evidence>
<proteinExistence type="predicted"/>
<sequence>MKNNSGIDVFMNICNYVMWFFIGNLYFLICNLPLCIFFIFIGIKNVEAALPLFLLVSLPFGPAVTALLYAMGKLVKEKDLSITKCFFTSYKTNFKQSLLLWTLQLLLLTILHLNIQFFKFSAFGYLLMPFFYISIALISVLGLYAYPLIAKFHISLLELIKASLTISIYKFPITIGNIIILVFAMILIDAKPSYAVLFISSITCYLLMFLQKDLHKELELKSASNS</sequence>
<dbReference type="Proteomes" id="UP001208567">
    <property type="component" value="Unassembled WGS sequence"/>
</dbReference>
<organism evidence="2 3">
    <name type="scientific">Clostridium omnivorum</name>
    <dbReference type="NCBI Taxonomy" id="1604902"/>
    <lineage>
        <taxon>Bacteria</taxon>
        <taxon>Bacillati</taxon>
        <taxon>Bacillota</taxon>
        <taxon>Clostridia</taxon>
        <taxon>Eubacteriales</taxon>
        <taxon>Clostridiaceae</taxon>
        <taxon>Clostridium</taxon>
    </lineage>
</organism>
<dbReference type="EMBL" id="BRXR01000001">
    <property type="protein sequence ID" value="GLC30870.1"/>
    <property type="molecule type" value="Genomic_DNA"/>
</dbReference>
<comment type="caution">
    <text evidence="2">The sequence shown here is derived from an EMBL/GenBank/DDBJ whole genome shotgun (WGS) entry which is preliminary data.</text>
</comment>
<feature type="transmembrane region" description="Helical" evidence="1">
    <location>
        <begin position="123"/>
        <end position="146"/>
    </location>
</feature>
<keyword evidence="1" id="KW-0472">Membrane</keyword>
<evidence type="ECO:0000313" key="2">
    <source>
        <dbReference type="EMBL" id="GLC30870.1"/>
    </source>
</evidence>
<keyword evidence="3" id="KW-1185">Reference proteome</keyword>
<feature type="transmembrane region" description="Helical" evidence="1">
    <location>
        <begin position="49"/>
        <end position="70"/>
    </location>
</feature>
<feature type="transmembrane region" description="Helical" evidence="1">
    <location>
        <begin position="167"/>
        <end position="188"/>
    </location>
</feature>
<dbReference type="Pfam" id="PF04854">
    <property type="entry name" value="DUF624"/>
    <property type="match status" value="1"/>
</dbReference>
<keyword evidence="1" id="KW-1133">Transmembrane helix</keyword>
<keyword evidence="1" id="KW-0812">Transmembrane</keyword>
<name>A0ABQ5N6I8_9CLOT</name>
<feature type="transmembrane region" description="Helical" evidence="1">
    <location>
        <begin position="21"/>
        <end position="43"/>
    </location>
</feature>
<evidence type="ECO:0000256" key="1">
    <source>
        <dbReference type="SAM" id="Phobius"/>
    </source>
</evidence>
<protein>
    <recommendedName>
        <fullName evidence="4">DUF624 domain-containing protein</fullName>
    </recommendedName>
</protein>
<accession>A0ABQ5N6I8</accession>
<feature type="transmembrane region" description="Helical" evidence="1">
    <location>
        <begin position="194"/>
        <end position="210"/>
    </location>
</feature>
<feature type="transmembrane region" description="Helical" evidence="1">
    <location>
        <begin position="98"/>
        <end position="117"/>
    </location>
</feature>
<evidence type="ECO:0000313" key="3">
    <source>
        <dbReference type="Proteomes" id="UP001208567"/>
    </source>
</evidence>
<reference evidence="2 3" key="1">
    <citation type="journal article" date="2024" name="Int. J. Syst. Evol. Microbiol.">
        <title>Clostridium omnivorum sp. nov., isolated from anoxic soil under the treatment of reductive soil disinfestation.</title>
        <authorList>
            <person name="Ueki A."/>
            <person name="Tonouchi A."/>
            <person name="Kaku N."/>
            <person name="Honma S."/>
            <person name="Ueki K."/>
        </authorList>
    </citation>
    <scope>NUCLEOTIDE SEQUENCE [LARGE SCALE GENOMIC DNA]</scope>
    <source>
        <strain evidence="2 3">E14</strain>
    </source>
</reference>